<dbReference type="Gene3D" id="1.10.10.2520">
    <property type="entry name" value="Cell wall hydrolase SleB, domain 1"/>
    <property type="match status" value="1"/>
</dbReference>
<feature type="transmembrane region" description="Helical" evidence="1">
    <location>
        <begin position="36"/>
        <end position="56"/>
    </location>
</feature>
<gene>
    <name evidence="3" type="ORF">CU100_06365</name>
</gene>
<proteinExistence type="predicted"/>
<dbReference type="InterPro" id="IPR011105">
    <property type="entry name" value="Cell_wall_hydrolase_SleB"/>
</dbReference>
<evidence type="ECO:0000256" key="1">
    <source>
        <dbReference type="SAM" id="Phobius"/>
    </source>
</evidence>
<evidence type="ECO:0000313" key="4">
    <source>
        <dbReference type="Proteomes" id="UP000241158"/>
    </source>
</evidence>
<keyword evidence="3" id="KW-0378">Hydrolase</keyword>
<dbReference type="InterPro" id="IPR042047">
    <property type="entry name" value="SleB_dom1"/>
</dbReference>
<organism evidence="3 4">
    <name type="scientific">Phyllobacterium endophyticum</name>
    <dbReference type="NCBI Taxonomy" id="1149773"/>
    <lineage>
        <taxon>Bacteria</taxon>
        <taxon>Pseudomonadati</taxon>
        <taxon>Pseudomonadota</taxon>
        <taxon>Alphaproteobacteria</taxon>
        <taxon>Hyphomicrobiales</taxon>
        <taxon>Phyllobacteriaceae</taxon>
        <taxon>Phyllobacterium</taxon>
    </lineage>
</organism>
<name>A0A2P7B1G7_9HYPH</name>
<comment type="caution">
    <text evidence="3">The sequence shown here is derived from an EMBL/GenBank/DDBJ whole genome shotgun (WGS) entry which is preliminary data.</text>
</comment>
<dbReference type="EMBL" id="PGGN01000001">
    <property type="protein sequence ID" value="PSH60308.1"/>
    <property type="molecule type" value="Genomic_DNA"/>
</dbReference>
<dbReference type="Pfam" id="PF07486">
    <property type="entry name" value="Hydrolase_2"/>
    <property type="match status" value="1"/>
</dbReference>
<dbReference type="GO" id="GO:0016787">
    <property type="term" value="F:hydrolase activity"/>
    <property type="evidence" value="ECO:0007669"/>
    <property type="project" value="UniProtKB-KW"/>
</dbReference>
<accession>A0A2P7B1G7</accession>
<sequence length="410" mass="44805">MGVRLSGLLRAGSRLKALTEIQARGWARKKHTDRKIIGPLVIGAAIYLLSPTVTAYQDMASMLSGAESGKGRWTAYLEKSPAGSIQKANMSFVDEKAITSSIPASGINAPGIGPIVINGSHKAPGATPDEDRINRAEKQGRIVSISKKAPPKAFSAGSILQRQSMLMRPTHGVEVEMAFAKPKIAGKEIEIALAFHNRAPEKLEQDLPPMLASLVTNNQPDILALGYAPAAPDYSKTSPFDTILNEPKTTGRFIPQLGAGDHDWLATPLPAVVFSKEEQKCLATAIYFEARSESVKGQAAVAQVILNRVRNPAYPKTICKVVYQNDDWINRCQFSFACEGRKLNVTEPKQWKVAQEVAMAVTSGRIFLPEIGSATHYHAVYVRAMWAHTMKRIDKIGQHIFYRTYGGGWI</sequence>
<evidence type="ECO:0000259" key="2">
    <source>
        <dbReference type="Pfam" id="PF07486"/>
    </source>
</evidence>
<evidence type="ECO:0000313" key="3">
    <source>
        <dbReference type="EMBL" id="PSH60308.1"/>
    </source>
</evidence>
<feature type="domain" description="Cell wall hydrolase SleB" evidence="2">
    <location>
        <begin position="292"/>
        <end position="402"/>
    </location>
</feature>
<keyword evidence="1" id="KW-0472">Membrane</keyword>
<reference evidence="4" key="1">
    <citation type="submission" date="2017-11" db="EMBL/GenBank/DDBJ databases">
        <authorList>
            <person name="Kuznetsova I."/>
            <person name="Sazanova A."/>
            <person name="Chirak E."/>
            <person name="Safronova V."/>
            <person name="Willems A."/>
        </authorList>
    </citation>
    <scope>NUCLEOTIDE SEQUENCE [LARGE SCALE GENOMIC DNA]</scope>
    <source>
        <strain evidence="4">PEPV15</strain>
    </source>
</reference>
<dbReference type="OrthoDB" id="9785345at2"/>
<keyword evidence="1" id="KW-0812">Transmembrane</keyword>
<dbReference type="AlphaFoldDB" id="A0A2P7B1G7"/>
<keyword evidence="4" id="KW-1185">Reference proteome</keyword>
<keyword evidence="1" id="KW-1133">Transmembrane helix</keyword>
<protein>
    <submittedName>
        <fullName evidence="3">Cell wall hydrolase</fullName>
    </submittedName>
</protein>
<dbReference type="Proteomes" id="UP000241158">
    <property type="component" value="Unassembled WGS sequence"/>
</dbReference>
<dbReference type="RefSeq" id="WP_106715625.1">
    <property type="nucleotide sequence ID" value="NZ_JACHXT010000004.1"/>
</dbReference>